<dbReference type="GO" id="GO:0003677">
    <property type="term" value="F:DNA binding"/>
    <property type="evidence" value="ECO:0007669"/>
    <property type="project" value="UniProtKB-KW"/>
</dbReference>
<keyword evidence="5" id="KW-0804">Transcription</keyword>
<dbReference type="NCBIfam" id="TIGR02984">
    <property type="entry name" value="Sig-70_plancto1"/>
    <property type="match status" value="1"/>
</dbReference>
<dbReference type="InterPro" id="IPR036388">
    <property type="entry name" value="WH-like_DNA-bd_sf"/>
</dbReference>
<evidence type="ECO:0000256" key="5">
    <source>
        <dbReference type="ARBA" id="ARBA00023163"/>
    </source>
</evidence>
<name>A0AAU7CLR3_9BACT</name>
<dbReference type="SUPFAM" id="SSF88659">
    <property type="entry name" value="Sigma3 and sigma4 domains of RNA polymerase sigma factors"/>
    <property type="match status" value="1"/>
</dbReference>
<gene>
    <name evidence="7" type="ORF">V5E97_08915</name>
</gene>
<feature type="domain" description="RNA polymerase sigma factor 70 region 4 type 2" evidence="6">
    <location>
        <begin position="147"/>
        <end position="198"/>
    </location>
</feature>
<dbReference type="GO" id="GO:0016987">
    <property type="term" value="F:sigma factor activity"/>
    <property type="evidence" value="ECO:0007669"/>
    <property type="project" value="UniProtKB-KW"/>
</dbReference>
<evidence type="ECO:0000256" key="4">
    <source>
        <dbReference type="ARBA" id="ARBA00023125"/>
    </source>
</evidence>
<dbReference type="InterPro" id="IPR039425">
    <property type="entry name" value="RNA_pol_sigma-70-like"/>
</dbReference>
<keyword evidence="3" id="KW-0731">Sigma factor</keyword>
<keyword evidence="2" id="KW-0805">Transcription regulation</keyword>
<dbReference type="InterPro" id="IPR014284">
    <property type="entry name" value="RNA_pol_sigma-70_dom"/>
</dbReference>
<evidence type="ECO:0000256" key="1">
    <source>
        <dbReference type="ARBA" id="ARBA00010641"/>
    </source>
</evidence>
<proteinExistence type="inferred from homology"/>
<accession>A0AAU7CLR3</accession>
<sequence>MASDSSETQALILRVESGDDRALTELFARYRGRLRLMIKLRLDRRLQGRLDPSDVLQEAYIEVARRAQEYVGKPAMPVFLWLRWITGEKLLALHRRHLGAQIRNAGQEVSLHRGSLPQASSISLAAMLLGQLTSPTHAARRTEMQVRLQDVLNSLDPIDREVLTLRHFEELSNGETAQVLGLSKSAASNRYMRALLRLKESLSSIPGFLEY</sequence>
<dbReference type="AlphaFoldDB" id="A0AAU7CLR3"/>
<reference evidence="7" key="1">
    <citation type="submission" date="2024-05" db="EMBL/GenBank/DDBJ databases">
        <title>Planctomycetes of the genus Singulisphaera possess chitinolytic capabilities.</title>
        <authorList>
            <person name="Ivanova A."/>
        </authorList>
    </citation>
    <scope>NUCLEOTIDE SEQUENCE</scope>
    <source>
        <strain evidence="7">Ch08T</strain>
    </source>
</reference>
<dbReference type="InterPro" id="IPR013325">
    <property type="entry name" value="RNA_pol_sigma_r2"/>
</dbReference>
<organism evidence="7">
    <name type="scientific">Singulisphaera sp. Ch08</name>
    <dbReference type="NCBI Taxonomy" id="3120278"/>
    <lineage>
        <taxon>Bacteria</taxon>
        <taxon>Pseudomonadati</taxon>
        <taxon>Planctomycetota</taxon>
        <taxon>Planctomycetia</taxon>
        <taxon>Isosphaerales</taxon>
        <taxon>Isosphaeraceae</taxon>
        <taxon>Singulisphaera</taxon>
    </lineage>
</organism>
<dbReference type="Gene3D" id="1.10.1740.10">
    <property type="match status" value="1"/>
</dbReference>
<dbReference type="PANTHER" id="PTHR43133:SF8">
    <property type="entry name" value="RNA POLYMERASE SIGMA FACTOR HI_1459-RELATED"/>
    <property type="match status" value="1"/>
</dbReference>
<dbReference type="SUPFAM" id="SSF88946">
    <property type="entry name" value="Sigma2 domain of RNA polymerase sigma factors"/>
    <property type="match status" value="1"/>
</dbReference>
<dbReference type="InterPro" id="IPR013324">
    <property type="entry name" value="RNA_pol_sigma_r3/r4-like"/>
</dbReference>
<dbReference type="Pfam" id="PF08281">
    <property type="entry name" value="Sigma70_r4_2"/>
    <property type="match status" value="1"/>
</dbReference>
<evidence type="ECO:0000313" key="7">
    <source>
        <dbReference type="EMBL" id="XBH06141.1"/>
    </source>
</evidence>
<dbReference type="InterPro" id="IPR013249">
    <property type="entry name" value="RNA_pol_sigma70_r4_t2"/>
</dbReference>
<dbReference type="NCBIfam" id="TIGR02937">
    <property type="entry name" value="sigma70-ECF"/>
    <property type="match status" value="1"/>
</dbReference>
<dbReference type="RefSeq" id="WP_406698993.1">
    <property type="nucleotide sequence ID" value="NZ_CP155447.1"/>
</dbReference>
<dbReference type="EMBL" id="CP155447">
    <property type="protein sequence ID" value="XBH06141.1"/>
    <property type="molecule type" value="Genomic_DNA"/>
</dbReference>
<dbReference type="CDD" id="cd06171">
    <property type="entry name" value="Sigma70_r4"/>
    <property type="match status" value="1"/>
</dbReference>
<evidence type="ECO:0000259" key="6">
    <source>
        <dbReference type="Pfam" id="PF08281"/>
    </source>
</evidence>
<protein>
    <submittedName>
        <fullName evidence="7">Sigma-70 family RNA polymerase sigma factor</fullName>
    </submittedName>
</protein>
<comment type="similarity">
    <text evidence="1">Belongs to the sigma-70 factor family. ECF subfamily.</text>
</comment>
<evidence type="ECO:0000256" key="2">
    <source>
        <dbReference type="ARBA" id="ARBA00023015"/>
    </source>
</evidence>
<dbReference type="GO" id="GO:0006352">
    <property type="term" value="P:DNA-templated transcription initiation"/>
    <property type="evidence" value="ECO:0007669"/>
    <property type="project" value="InterPro"/>
</dbReference>
<keyword evidence="4" id="KW-0238">DNA-binding</keyword>
<dbReference type="InterPro" id="IPR014326">
    <property type="entry name" value="RNA_pol_sigma-70_Plancto"/>
</dbReference>
<dbReference type="Gene3D" id="1.10.10.10">
    <property type="entry name" value="Winged helix-like DNA-binding domain superfamily/Winged helix DNA-binding domain"/>
    <property type="match status" value="1"/>
</dbReference>
<dbReference type="PANTHER" id="PTHR43133">
    <property type="entry name" value="RNA POLYMERASE ECF-TYPE SIGMA FACTO"/>
    <property type="match status" value="1"/>
</dbReference>
<evidence type="ECO:0000256" key="3">
    <source>
        <dbReference type="ARBA" id="ARBA00023082"/>
    </source>
</evidence>